<keyword evidence="1" id="KW-1133">Transmembrane helix</keyword>
<name>A0A5C8KCL1_9BACT</name>
<dbReference type="Proteomes" id="UP000321926">
    <property type="component" value="Unassembled WGS sequence"/>
</dbReference>
<gene>
    <name evidence="2" type="ORF">FVR03_01135</name>
</gene>
<proteinExistence type="predicted"/>
<dbReference type="RefSeq" id="WP_147919919.1">
    <property type="nucleotide sequence ID" value="NZ_VRTY01000003.1"/>
</dbReference>
<dbReference type="EMBL" id="VRTY01000003">
    <property type="protein sequence ID" value="TXK52347.1"/>
    <property type="molecule type" value="Genomic_DNA"/>
</dbReference>
<organism evidence="2 3">
    <name type="scientific">Pontibacter qinzhouensis</name>
    <dbReference type="NCBI Taxonomy" id="2603253"/>
    <lineage>
        <taxon>Bacteria</taxon>
        <taxon>Pseudomonadati</taxon>
        <taxon>Bacteroidota</taxon>
        <taxon>Cytophagia</taxon>
        <taxon>Cytophagales</taxon>
        <taxon>Hymenobacteraceae</taxon>
        <taxon>Pontibacter</taxon>
    </lineage>
</organism>
<feature type="transmembrane region" description="Helical" evidence="1">
    <location>
        <begin position="34"/>
        <end position="52"/>
    </location>
</feature>
<evidence type="ECO:0000313" key="3">
    <source>
        <dbReference type="Proteomes" id="UP000321926"/>
    </source>
</evidence>
<evidence type="ECO:0000256" key="1">
    <source>
        <dbReference type="SAM" id="Phobius"/>
    </source>
</evidence>
<keyword evidence="1" id="KW-0472">Membrane</keyword>
<dbReference type="AlphaFoldDB" id="A0A5C8KCL1"/>
<keyword evidence="3" id="KW-1185">Reference proteome</keyword>
<sequence>MQVKDNKTTSKSYSLIGALMLILSQIVQEPHETIILLVVGATLVGTGGYLWVEGRREQA</sequence>
<accession>A0A5C8KCL1</accession>
<feature type="transmembrane region" description="Helical" evidence="1">
    <location>
        <begin position="12"/>
        <end position="28"/>
    </location>
</feature>
<reference evidence="2 3" key="1">
    <citation type="submission" date="2019-08" db="EMBL/GenBank/DDBJ databases">
        <authorList>
            <person name="Shi S."/>
        </authorList>
    </citation>
    <scope>NUCLEOTIDE SEQUENCE [LARGE SCALE GENOMIC DNA]</scope>
    <source>
        <strain evidence="2 3">GY10130</strain>
    </source>
</reference>
<protein>
    <submittedName>
        <fullName evidence="2">Uncharacterized protein</fullName>
    </submittedName>
</protein>
<comment type="caution">
    <text evidence="2">The sequence shown here is derived from an EMBL/GenBank/DDBJ whole genome shotgun (WGS) entry which is preliminary data.</text>
</comment>
<evidence type="ECO:0000313" key="2">
    <source>
        <dbReference type="EMBL" id="TXK52347.1"/>
    </source>
</evidence>
<keyword evidence="1" id="KW-0812">Transmembrane</keyword>